<name>A0A2P5D123_PARAD</name>
<dbReference type="Proteomes" id="UP000237105">
    <property type="component" value="Unassembled WGS sequence"/>
</dbReference>
<gene>
    <name evidence="1" type="ORF">PanWU01x14_105830</name>
</gene>
<comment type="caution">
    <text evidence="1">The sequence shown here is derived from an EMBL/GenBank/DDBJ whole genome shotgun (WGS) entry which is preliminary data.</text>
</comment>
<evidence type="ECO:0000313" key="2">
    <source>
        <dbReference type="Proteomes" id="UP000237105"/>
    </source>
</evidence>
<accession>A0A2P5D123</accession>
<sequence length="83" mass="9526">METISKVLSYHGYTAKIHRVNPMCQEILEGYADISNESTDQRYGSCNIQKKSLNDLAQILLDNCIRLIDISVDFYRAEKHMDG</sequence>
<keyword evidence="2" id="KW-1185">Reference proteome</keyword>
<organism evidence="1 2">
    <name type="scientific">Parasponia andersonii</name>
    <name type="common">Sponia andersonii</name>
    <dbReference type="NCBI Taxonomy" id="3476"/>
    <lineage>
        <taxon>Eukaryota</taxon>
        <taxon>Viridiplantae</taxon>
        <taxon>Streptophyta</taxon>
        <taxon>Embryophyta</taxon>
        <taxon>Tracheophyta</taxon>
        <taxon>Spermatophyta</taxon>
        <taxon>Magnoliopsida</taxon>
        <taxon>eudicotyledons</taxon>
        <taxon>Gunneridae</taxon>
        <taxon>Pentapetalae</taxon>
        <taxon>rosids</taxon>
        <taxon>fabids</taxon>
        <taxon>Rosales</taxon>
        <taxon>Cannabaceae</taxon>
        <taxon>Parasponia</taxon>
    </lineage>
</organism>
<dbReference type="EMBL" id="JXTB01000075">
    <property type="protein sequence ID" value="PON67001.1"/>
    <property type="molecule type" value="Genomic_DNA"/>
</dbReference>
<protein>
    <submittedName>
        <fullName evidence="1">Uncharacterized protein</fullName>
    </submittedName>
</protein>
<proteinExistence type="predicted"/>
<dbReference type="AlphaFoldDB" id="A0A2P5D123"/>
<reference evidence="2" key="1">
    <citation type="submission" date="2016-06" db="EMBL/GenBank/DDBJ databases">
        <title>Parallel loss of symbiosis genes in relatives of nitrogen-fixing non-legume Parasponia.</title>
        <authorList>
            <person name="Van Velzen R."/>
            <person name="Holmer R."/>
            <person name="Bu F."/>
            <person name="Rutten L."/>
            <person name="Van Zeijl A."/>
            <person name="Liu W."/>
            <person name="Santuari L."/>
            <person name="Cao Q."/>
            <person name="Sharma T."/>
            <person name="Shen D."/>
            <person name="Roswanjaya Y."/>
            <person name="Wardhani T."/>
            <person name="Kalhor M.S."/>
            <person name="Jansen J."/>
            <person name="Van den Hoogen J."/>
            <person name="Gungor B."/>
            <person name="Hartog M."/>
            <person name="Hontelez J."/>
            <person name="Verver J."/>
            <person name="Yang W.-C."/>
            <person name="Schijlen E."/>
            <person name="Repin R."/>
            <person name="Schilthuizen M."/>
            <person name="Schranz E."/>
            <person name="Heidstra R."/>
            <person name="Miyata K."/>
            <person name="Fedorova E."/>
            <person name="Kohlen W."/>
            <person name="Bisseling T."/>
            <person name="Smit S."/>
            <person name="Geurts R."/>
        </authorList>
    </citation>
    <scope>NUCLEOTIDE SEQUENCE [LARGE SCALE GENOMIC DNA]</scope>
    <source>
        <strain evidence="2">cv. WU1-14</strain>
    </source>
</reference>
<evidence type="ECO:0000313" key="1">
    <source>
        <dbReference type="EMBL" id="PON67001.1"/>
    </source>
</evidence>